<dbReference type="NCBIfam" id="TIGR02215">
    <property type="entry name" value="phage_chp_gp8"/>
    <property type="match status" value="1"/>
</dbReference>
<dbReference type="EMBL" id="JBHTLS010000009">
    <property type="protein sequence ID" value="MFD1103713.1"/>
    <property type="molecule type" value="Genomic_DNA"/>
</dbReference>
<dbReference type="Pfam" id="PF05135">
    <property type="entry name" value="Phage_connect_1"/>
    <property type="match status" value="1"/>
</dbReference>
<dbReference type="NCBIfam" id="TIGR01560">
    <property type="entry name" value="put_DNA_pack"/>
    <property type="match status" value="1"/>
</dbReference>
<dbReference type="InterPro" id="IPR021146">
    <property type="entry name" value="Phage_gp6-like_head-tail"/>
</dbReference>
<dbReference type="CDD" id="cd08054">
    <property type="entry name" value="gp6"/>
    <property type="match status" value="1"/>
</dbReference>
<dbReference type="Proteomes" id="UP001597203">
    <property type="component" value="Unassembled WGS sequence"/>
</dbReference>
<organism evidence="1 2">
    <name type="scientific">Sphingobium olei</name>
    <dbReference type="NCBI Taxonomy" id="420955"/>
    <lineage>
        <taxon>Bacteria</taxon>
        <taxon>Pseudomonadati</taxon>
        <taxon>Pseudomonadota</taxon>
        <taxon>Alphaproteobacteria</taxon>
        <taxon>Sphingomonadales</taxon>
        <taxon>Sphingomonadaceae</taxon>
        <taxon>Sphingobium</taxon>
    </lineage>
</organism>
<protein>
    <submittedName>
        <fullName evidence="1">Head-tail connector protein</fullName>
    </submittedName>
</protein>
<evidence type="ECO:0000313" key="1">
    <source>
        <dbReference type="EMBL" id="MFD1103713.1"/>
    </source>
</evidence>
<gene>
    <name evidence="1" type="ORF">ACFQ24_02110</name>
</gene>
<name>A0ABW3NXI0_9SPHN</name>
<reference evidence="2" key="1">
    <citation type="journal article" date="2019" name="Int. J. Syst. Evol. Microbiol.">
        <title>The Global Catalogue of Microorganisms (GCM) 10K type strain sequencing project: providing services to taxonomists for standard genome sequencing and annotation.</title>
        <authorList>
            <consortium name="The Broad Institute Genomics Platform"/>
            <consortium name="The Broad Institute Genome Sequencing Center for Infectious Disease"/>
            <person name="Wu L."/>
            <person name="Ma J."/>
        </authorList>
    </citation>
    <scope>NUCLEOTIDE SEQUENCE [LARGE SCALE GENOMIC DNA]</scope>
    <source>
        <strain evidence="2">CCUG 54329</strain>
    </source>
</reference>
<comment type="caution">
    <text evidence="1">The sequence shown here is derived from an EMBL/GenBank/DDBJ whole genome shotgun (WGS) entry which is preliminary data.</text>
</comment>
<proteinExistence type="predicted"/>
<keyword evidence="2" id="KW-1185">Reference proteome</keyword>
<dbReference type="InterPro" id="IPR006450">
    <property type="entry name" value="Phage_HK97_gp6-like"/>
</dbReference>
<dbReference type="RefSeq" id="WP_380908735.1">
    <property type="nucleotide sequence ID" value="NZ_JBHTLS010000009.1"/>
</dbReference>
<accession>A0ABW3NXI0</accession>
<sequence length="170" mass="18969">MPGFIDLADAKLHLRLDETEEDMEIQRLIDAAAAHIGSIYGVVAAQEVNFQIDHFAANVRVPYRPVDGETIIVRYLDALGSEQVFEDFRAYARDGWTWLQPKVSKAWPSIAPVEGAIAITATAGYSPANAPADLVHASRLLVDHWYNNRDGTDLPPAVDSLLNHYRFRRV</sequence>
<dbReference type="Gene3D" id="1.10.3230.30">
    <property type="entry name" value="Phage gp6-like head-tail connector protein"/>
    <property type="match status" value="1"/>
</dbReference>
<evidence type="ECO:0000313" key="2">
    <source>
        <dbReference type="Proteomes" id="UP001597203"/>
    </source>
</evidence>
<dbReference type="InterPro" id="IPR011738">
    <property type="entry name" value="Phage_CHP"/>
</dbReference>